<feature type="transmembrane region" description="Helical" evidence="5">
    <location>
        <begin position="318"/>
        <end position="337"/>
    </location>
</feature>
<reference evidence="7 8" key="1">
    <citation type="submission" date="2020-11" db="EMBL/GenBank/DDBJ databases">
        <title>Sequencing the genomes of 1000 actinobacteria strains.</title>
        <authorList>
            <person name="Klenk H.-P."/>
        </authorList>
    </citation>
    <scope>NUCLEOTIDE SEQUENCE [LARGE SCALE GENOMIC DNA]</scope>
    <source>
        <strain evidence="7 8">DSM 101692</strain>
    </source>
</reference>
<feature type="transmembrane region" description="Helical" evidence="5">
    <location>
        <begin position="66"/>
        <end position="84"/>
    </location>
</feature>
<dbReference type="InterPro" id="IPR007016">
    <property type="entry name" value="O-antigen_ligase-rel_domated"/>
</dbReference>
<feature type="domain" description="O-antigen ligase-related" evidence="6">
    <location>
        <begin position="194"/>
        <end position="327"/>
    </location>
</feature>
<feature type="transmembrane region" description="Helical" evidence="5">
    <location>
        <begin position="96"/>
        <end position="112"/>
    </location>
</feature>
<organism evidence="7 8">
    <name type="scientific">Micromonospora ureilytica</name>
    <dbReference type="NCBI Taxonomy" id="709868"/>
    <lineage>
        <taxon>Bacteria</taxon>
        <taxon>Bacillati</taxon>
        <taxon>Actinomycetota</taxon>
        <taxon>Actinomycetes</taxon>
        <taxon>Micromonosporales</taxon>
        <taxon>Micromonosporaceae</taxon>
        <taxon>Micromonospora</taxon>
    </lineage>
</organism>
<gene>
    <name evidence="7" type="ORF">IW248_002984</name>
</gene>
<name>A0ABS0JJ60_9ACTN</name>
<keyword evidence="8" id="KW-1185">Reference proteome</keyword>
<comment type="subcellular location">
    <subcellularLocation>
        <location evidence="1">Membrane</location>
        <topology evidence="1">Multi-pass membrane protein</topology>
    </subcellularLocation>
</comment>
<dbReference type="Pfam" id="PF04932">
    <property type="entry name" value="Wzy_C"/>
    <property type="match status" value="1"/>
</dbReference>
<dbReference type="Proteomes" id="UP000614915">
    <property type="component" value="Unassembled WGS sequence"/>
</dbReference>
<feature type="transmembrane region" description="Helical" evidence="5">
    <location>
        <begin position="368"/>
        <end position="385"/>
    </location>
</feature>
<sequence>MPLPLSTGRARPQPRPCGPSGSLPAVLVLCVVAFMAARPPWWSFNYAALLALLAIGLSGRLPRLRAVDTLALLLAFWAAASLLWSSRTDLTLPAAYRYLSVCLLLVACRHVVRTRRDLLLVGWAYLAGCAVIAVEVVTGARSQGDVLLFAHRYGVDGREVNLTAYTLAVGVVVALVLASAGAHRRSLWLAPLGLIALLGYAVLLTGSRGAAIGVLLGLLTALAAHLLPRLTGVAVAGIAGIAVLAVPFGMTPQNEMLWLDGLYGRPTGDISGRLSIWPYALSTWWESPLTGSGAGVFISTNPYEIGPHNLLLTVGNDLGLVGVLLYFGTMAAALVTAARTGRTALLLACAFTAAMLPIWLTGQWETALGFWLALGLLTVLPGIWGPERARGVAPRHARSLLRWTTPAPMAGAGRFSRR</sequence>
<keyword evidence="3 5" id="KW-1133">Transmembrane helix</keyword>
<evidence type="ECO:0000259" key="6">
    <source>
        <dbReference type="Pfam" id="PF04932"/>
    </source>
</evidence>
<feature type="transmembrane region" description="Helical" evidence="5">
    <location>
        <begin position="119"/>
        <end position="140"/>
    </location>
</feature>
<protein>
    <submittedName>
        <fullName evidence="7">O-antigen ligase</fullName>
    </submittedName>
</protein>
<dbReference type="EMBL" id="JADOTX010000001">
    <property type="protein sequence ID" value="MBG6066697.1"/>
    <property type="molecule type" value="Genomic_DNA"/>
</dbReference>
<dbReference type="GO" id="GO:0016874">
    <property type="term" value="F:ligase activity"/>
    <property type="evidence" value="ECO:0007669"/>
    <property type="project" value="UniProtKB-KW"/>
</dbReference>
<keyword evidence="7" id="KW-0436">Ligase</keyword>
<feature type="transmembrane region" description="Helical" evidence="5">
    <location>
        <begin position="210"/>
        <end position="227"/>
    </location>
</feature>
<evidence type="ECO:0000313" key="8">
    <source>
        <dbReference type="Proteomes" id="UP000614915"/>
    </source>
</evidence>
<feature type="transmembrane region" description="Helical" evidence="5">
    <location>
        <begin position="43"/>
        <end position="59"/>
    </location>
</feature>
<dbReference type="InterPro" id="IPR051533">
    <property type="entry name" value="WaaL-like"/>
</dbReference>
<feature type="transmembrane region" description="Helical" evidence="5">
    <location>
        <begin position="160"/>
        <end position="180"/>
    </location>
</feature>
<evidence type="ECO:0000313" key="7">
    <source>
        <dbReference type="EMBL" id="MBG6066697.1"/>
    </source>
</evidence>
<feature type="transmembrane region" description="Helical" evidence="5">
    <location>
        <begin position="232"/>
        <end position="250"/>
    </location>
</feature>
<evidence type="ECO:0000256" key="5">
    <source>
        <dbReference type="SAM" id="Phobius"/>
    </source>
</evidence>
<evidence type="ECO:0000256" key="4">
    <source>
        <dbReference type="ARBA" id="ARBA00023136"/>
    </source>
</evidence>
<evidence type="ECO:0000256" key="1">
    <source>
        <dbReference type="ARBA" id="ARBA00004141"/>
    </source>
</evidence>
<dbReference type="PANTHER" id="PTHR37422">
    <property type="entry name" value="TEICHURONIC ACID BIOSYNTHESIS PROTEIN TUAE"/>
    <property type="match status" value="1"/>
</dbReference>
<proteinExistence type="predicted"/>
<keyword evidence="2 5" id="KW-0812">Transmembrane</keyword>
<feature type="transmembrane region" description="Helical" evidence="5">
    <location>
        <begin position="187"/>
        <end position="204"/>
    </location>
</feature>
<feature type="transmembrane region" description="Helical" evidence="5">
    <location>
        <begin position="21"/>
        <end position="37"/>
    </location>
</feature>
<keyword evidence="4 5" id="KW-0472">Membrane</keyword>
<dbReference type="RefSeq" id="WP_196927462.1">
    <property type="nucleotide sequence ID" value="NZ_JADOTX010000001.1"/>
</dbReference>
<accession>A0ABS0JJ60</accession>
<comment type="caution">
    <text evidence="7">The sequence shown here is derived from an EMBL/GenBank/DDBJ whole genome shotgun (WGS) entry which is preliminary data.</text>
</comment>
<dbReference type="PANTHER" id="PTHR37422:SF13">
    <property type="entry name" value="LIPOPOLYSACCHARIDE BIOSYNTHESIS PROTEIN PA4999-RELATED"/>
    <property type="match status" value="1"/>
</dbReference>
<feature type="transmembrane region" description="Helical" evidence="5">
    <location>
        <begin position="344"/>
        <end position="362"/>
    </location>
</feature>
<evidence type="ECO:0000256" key="2">
    <source>
        <dbReference type="ARBA" id="ARBA00022692"/>
    </source>
</evidence>
<evidence type="ECO:0000256" key="3">
    <source>
        <dbReference type="ARBA" id="ARBA00022989"/>
    </source>
</evidence>